<dbReference type="Proteomes" id="UP000001548">
    <property type="component" value="Unassembled WGS sequence"/>
</dbReference>
<dbReference type="GO" id="GO:0036159">
    <property type="term" value="P:inner dynein arm assembly"/>
    <property type="evidence" value="ECO:0000318"/>
    <property type="project" value="GO_Central"/>
</dbReference>
<gene>
    <name evidence="4" type="ORF">GL50803_0060815</name>
</gene>
<dbReference type="SUPFAM" id="SSF49764">
    <property type="entry name" value="HSP20-like chaperones"/>
    <property type="match status" value="1"/>
</dbReference>
<dbReference type="PANTHER" id="PTHR46492">
    <property type="entry name" value="DYNEIN ASSEMBLY FACTOR 4, AXONEMAL"/>
    <property type="match status" value="1"/>
</dbReference>
<accession>A0A644F6X5</accession>
<evidence type="ECO:0000259" key="3">
    <source>
        <dbReference type="PROSITE" id="PS51203"/>
    </source>
</evidence>
<dbReference type="PANTHER" id="PTHR46492:SF1">
    <property type="entry name" value="DYNEIN AXONEMAL ASSEMBLY FACTOR 4"/>
    <property type="match status" value="1"/>
</dbReference>
<dbReference type="InterPro" id="IPR052004">
    <property type="entry name" value="Dynein_assembly_factor_4"/>
</dbReference>
<evidence type="ECO:0000256" key="1">
    <source>
        <dbReference type="PROSITE-ProRule" id="PRU00339"/>
    </source>
</evidence>
<keyword evidence="5" id="KW-1185">Reference proteome</keyword>
<feature type="repeat" description="TPR" evidence="1">
    <location>
        <begin position="329"/>
        <end position="362"/>
    </location>
</feature>
<feature type="domain" description="CS" evidence="3">
    <location>
        <begin position="2"/>
        <end position="88"/>
    </location>
</feature>
<dbReference type="SUPFAM" id="SSF48452">
    <property type="entry name" value="TPR-like"/>
    <property type="match status" value="1"/>
</dbReference>
<dbReference type="AlphaFoldDB" id="A0A644F6X5"/>
<evidence type="ECO:0000313" key="4">
    <source>
        <dbReference type="EMBL" id="KAE8304379.1"/>
    </source>
</evidence>
<comment type="caution">
    <text evidence="4">The sequence shown here is derived from an EMBL/GenBank/DDBJ whole genome shotgun (WGS) entry which is preliminary data.</text>
</comment>
<protein>
    <recommendedName>
        <fullName evidence="3">CS domain-containing protein</fullName>
    </recommendedName>
</protein>
<evidence type="ECO:0000313" key="5">
    <source>
        <dbReference type="Proteomes" id="UP000001548"/>
    </source>
</evidence>
<dbReference type="InterPro" id="IPR007052">
    <property type="entry name" value="CS_dom"/>
</dbReference>
<feature type="compositionally biased region" description="Basic and acidic residues" evidence="2">
    <location>
        <begin position="138"/>
        <end position="149"/>
    </location>
</feature>
<proteinExistence type="predicted"/>
<evidence type="ECO:0000256" key="2">
    <source>
        <dbReference type="SAM" id="MobiDB-lite"/>
    </source>
</evidence>
<dbReference type="GO" id="GO:0003341">
    <property type="term" value="P:cilium movement"/>
    <property type="evidence" value="ECO:0000318"/>
    <property type="project" value="GO_Central"/>
</dbReference>
<dbReference type="InterPro" id="IPR008978">
    <property type="entry name" value="HSP20-like_chaperone"/>
</dbReference>
<dbReference type="Gene3D" id="1.25.40.10">
    <property type="entry name" value="Tetratricopeptide repeat domain"/>
    <property type="match status" value="1"/>
</dbReference>
<dbReference type="Gene3D" id="2.60.40.790">
    <property type="match status" value="1"/>
</dbReference>
<dbReference type="InterPro" id="IPR011990">
    <property type="entry name" value="TPR-like_helical_dom_sf"/>
</dbReference>
<dbReference type="InParanoid" id="A0A644F6X5"/>
<dbReference type="PROSITE" id="PS51203">
    <property type="entry name" value="CS"/>
    <property type="match status" value="1"/>
</dbReference>
<sequence>MALSFQFTLSQTPEALTACVRVPAGVPPRSLEVTVTDLCITISAPERYVSNIDLYDAVQLENARCKFSDGCLVVHLLKKTPGTWAALEFDGSPEEAARRREESYARYDAYVREQARREAEAAAAEKRRQVDADIEARQRQAGEERRMREQQVSALRRQVEEAPDEAPRPPADPEARMPAVRTESTVVIEASFTRRTVAVPARDGRDIYADGQLGPVAGAAQHPPPGEADVKAGEHRRRLTPYELLDQAKRLATRGVGADLPAAMELAGQAREQLPLSMDAVVLYASLSLREGRYEQALEATDAGLTVLGGRHPLQQSREPPVYSRELRSAVHALRGAALAQAKRVREALAHTEAALELTPDNEGLARDAHLLREIVAQVLA</sequence>
<keyword evidence="1" id="KW-0802">TPR repeat</keyword>
<dbReference type="EMBL" id="AACB03000002">
    <property type="protein sequence ID" value="KAE8304379.1"/>
    <property type="molecule type" value="Genomic_DNA"/>
</dbReference>
<reference evidence="4 5" key="1">
    <citation type="journal article" date="2007" name="Science">
        <title>Genomic minimalism in the early diverging intestinal parasite Giardia lamblia.</title>
        <authorList>
            <person name="Morrison H.G."/>
            <person name="McArthur A.G."/>
            <person name="Gillin F.D."/>
            <person name="Aley S.B."/>
            <person name="Adam R.D."/>
            <person name="Olsen G.J."/>
            <person name="Best A.A."/>
            <person name="Cande W.Z."/>
            <person name="Chen F."/>
            <person name="Cipriano M.J."/>
            <person name="Davids B.J."/>
            <person name="Dawson S.C."/>
            <person name="Elmendorf H.G."/>
            <person name="Hehl A.B."/>
            <person name="Holder M.E."/>
            <person name="Huse S.M."/>
            <person name="Kim U.U."/>
            <person name="Lasek-Nesselquist E."/>
            <person name="Manning G."/>
            <person name="Nigam A."/>
            <person name="Nixon J.E."/>
            <person name="Palm D."/>
            <person name="Passamaneck N.E."/>
            <person name="Prabhu A."/>
            <person name="Reich C.I."/>
            <person name="Reiner D.S."/>
            <person name="Samuelson J."/>
            <person name="Svard S.G."/>
            <person name="Sogin M.L."/>
        </authorList>
    </citation>
    <scope>NUCLEOTIDE SEQUENCE [LARGE SCALE GENOMIC DNA]</scope>
    <source>
        <strain evidence="4 5">WB C6</strain>
    </source>
</reference>
<feature type="compositionally biased region" description="Basic and acidic residues" evidence="2">
    <location>
        <begin position="157"/>
        <end position="175"/>
    </location>
</feature>
<dbReference type="InterPro" id="IPR019734">
    <property type="entry name" value="TPR_rpt"/>
</dbReference>
<feature type="region of interest" description="Disordered" evidence="2">
    <location>
        <begin position="138"/>
        <end position="178"/>
    </location>
</feature>
<organism evidence="4 5">
    <name type="scientific">Giardia intestinalis (strain ATCC 50803 / WB clone C6)</name>
    <name type="common">Giardia lamblia</name>
    <dbReference type="NCBI Taxonomy" id="184922"/>
    <lineage>
        <taxon>Eukaryota</taxon>
        <taxon>Metamonada</taxon>
        <taxon>Diplomonadida</taxon>
        <taxon>Hexamitidae</taxon>
        <taxon>Giardiinae</taxon>
        <taxon>Giardia</taxon>
    </lineage>
</organism>
<dbReference type="PROSITE" id="PS50005">
    <property type="entry name" value="TPR"/>
    <property type="match status" value="1"/>
</dbReference>
<name>A0A644F6X5_GIAIC</name>
<dbReference type="GO" id="GO:0036158">
    <property type="term" value="P:outer dynein arm assembly"/>
    <property type="evidence" value="ECO:0000318"/>
    <property type="project" value="GO_Central"/>
</dbReference>